<dbReference type="AlphaFoldDB" id="A0A848LGI8"/>
<dbReference type="EMBL" id="JABBJJ010000047">
    <property type="protein sequence ID" value="NMO15771.1"/>
    <property type="molecule type" value="Genomic_DNA"/>
</dbReference>
<dbReference type="GO" id="GO:0004519">
    <property type="term" value="F:endonuclease activity"/>
    <property type="evidence" value="ECO:0007669"/>
    <property type="project" value="UniProtKB-KW"/>
</dbReference>
<gene>
    <name evidence="2" type="ORF">HG543_13040</name>
</gene>
<comment type="caution">
    <text evidence="2">The sequence shown here is derived from an EMBL/GenBank/DDBJ whole genome shotgun (WGS) entry which is preliminary data.</text>
</comment>
<evidence type="ECO:0000313" key="2">
    <source>
        <dbReference type="EMBL" id="NMO15771.1"/>
    </source>
</evidence>
<organism evidence="2 3">
    <name type="scientific">Pyxidicoccus fallax</name>
    <dbReference type="NCBI Taxonomy" id="394095"/>
    <lineage>
        <taxon>Bacteria</taxon>
        <taxon>Pseudomonadati</taxon>
        <taxon>Myxococcota</taxon>
        <taxon>Myxococcia</taxon>
        <taxon>Myxococcales</taxon>
        <taxon>Cystobacterineae</taxon>
        <taxon>Myxococcaceae</taxon>
        <taxon>Pyxidicoccus</taxon>
    </lineage>
</organism>
<dbReference type="InterPro" id="IPR032869">
    <property type="entry name" value="WHH_dom_containing"/>
</dbReference>
<dbReference type="Pfam" id="PF14414">
    <property type="entry name" value="WHH"/>
    <property type="match status" value="1"/>
</dbReference>
<accession>A0A848LGI8</accession>
<keyword evidence="2" id="KW-0378">Hydrolase</keyword>
<protein>
    <submittedName>
        <fullName evidence="2">HNH endonuclease</fullName>
    </submittedName>
</protein>
<name>A0A848LGI8_9BACT</name>
<keyword evidence="2" id="KW-0255">Endonuclease</keyword>
<evidence type="ECO:0000256" key="1">
    <source>
        <dbReference type="SAM" id="MobiDB-lite"/>
    </source>
</evidence>
<feature type="region of interest" description="Disordered" evidence="1">
    <location>
        <begin position="1"/>
        <end position="34"/>
    </location>
</feature>
<dbReference type="Proteomes" id="UP000518300">
    <property type="component" value="Unassembled WGS sequence"/>
</dbReference>
<sequence length="122" mass="12894">MAEAKPPRTSPVHSKPGEGGSLASTPIRNVHLAGKKHPVTGIPFDAEGYPDFRAAGVVRVEVQIAYTGSRAGDFAAANRAAGLRETPKGMTWHHHQDRATMQLVPTHIHARTGHTGGFSGGE</sequence>
<keyword evidence="2" id="KW-0540">Nuclease</keyword>
<keyword evidence="3" id="KW-1185">Reference proteome</keyword>
<evidence type="ECO:0000313" key="3">
    <source>
        <dbReference type="Proteomes" id="UP000518300"/>
    </source>
</evidence>
<proteinExistence type="predicted"/>
<reference evidence="2 3" key="1">
    <citation type="submission" date="2020-04" db="EMBL/GenBank/DDBJ databases">
        <title>Draft genome of Pyxidicoccus fallax type strain.</title>
        <authorList>
            <person name="Whitworth D.E."/>
        </authorList>
    </citation>
    <scope>NUCLEOTIDE SEQUENCE [LARGE SCALE GENOMIC DNA]</scope>
    <source>
        <strain evidence="2 3">DSM 14698</strain>
    </source>
</reference>